<name>A0ABQ3A9M3_9ACTN</name>
<dbReference type="Proteomes" id="UP000600946">
    <property type="component" value="Unassembled WGS sequence"/>
</dbReference>
<evidence type="ECO:0000259" key="5">
    <source>
        <dbReference type="SMART" id="SM00903"/>
    </source>
</evidence>
<keyword evidence="3" id="KW-0288">FMN</keyword>
<keyword evidence="7" id="KW-1185">Reference proteome</keyword>
<dbReference type="InterPro" id="IPR002563">
    <property type="entry name" value="Flavin_Rdtase-like_dom"/>
</dbReference>
<evidence type="ECO:0000256" key="3">
    <source>
        <dbReference type="ARBA" id="ARBA00022643"/>
    </source>
</evidence>
<feature type="domain" description="Flavin reductase like" evidence="5">
    <location>
        <begin position="44"/>
        <end position="188"/>
    </location>
</feature>
<protein>
    <recommendedName>
        <fullName evidence="5">Flavin reductase like domain-containing protein</fullName>
    </recommendedName>
</protein>
<evidence type="ECO:0000256" key="1">
    <source>
        <dbReference type="ARBA" id="ARBA00001917"/>
    </source>
</evidence>
<evidence type="ECO:0000256" key="4">
    <source>
        <dbReference type="ARBA" id="ARBA00038054"/>
    </source>
</evidence>
<dbReference type="SMART" id="SM00903">
    <property type="entry name" value="Flavin_Reduct"/>
    <property type="match status" value="1"/>
</dbReference>
<accession>A0ABQ3A9M3</accession>
<dbReference type="EMBL" id="BMUU01000005">
    <property type="protein sequence ID" value="GGY38057.1"/>
    <property type="molecule type" value="Genomic_DNA"/>
</dbReference>
<evidence type="ECO:0000313" key="7">
    <source>
        <dbReference type="Proteomes" id="UP000600946"/>
    </source>
</evidence>
<dbReference type="Pfam" id="PF01613">
    <property type="entry name" value="Flavin_Reduct"/>
    <property type="match status" value="1"/>
</dbReference>
<keyword evidence="2" id="KW-0285">Flavoprotein</keyword>
<reference evidence="7" key="1">
    <citation type="journal article" date="2019" name="Int. J. Syst. Evol. Microbiol.">
        <title>The Global Catalogue of Microorganisms (GCM) 10K type strain sequencing project: providing services to taxonomists for standard genome sequencing and annotation.</title>
        <authorList>
            <consortium name="The Broad Institute Genomics Platform"/>
            <consortium name="The Broad Institute Genome Sequencing Center for Infectious Disease"/>
            <person name="Wu L."/>
            <person name="Ma J."/>
        </authorList>
    </citation>
    <scope>NUCLEOTIDE SEQUENCE [LARGE SCALE GENOMIC DNA]</scope>
    <source>
        <strain evidence="7">JCM 4594</strain>
    </source>
</reference>
<comment type="similarity">
    <text evidence="4">Belongs to the flavoredoxin family.</text>
</comment>
<dbReference type="Gene3D" id="2.30.110.10">
    <property type="entry name" value="Electron Transport, Fmn-binding Protein, Chain A"/>
    <property type="match status" value="1"/>
</dbReference>
<comment type="cofactor">
    <cofactor evidence="1">
        <name>FMN</name>
        <dbReference type="ChEBI" id="CHEBI:58210"/>
    </cofactor>
</comment>
<proteinExistence type="inferred from homology"/>
<dbReference type="InterPro" id="IPR012349">
    <property type="entry name" value="Split_barrel_FMN-bd"/>
</dbReference>
<sequence>MPGGGRHDPAGAARKRPRWILGRMRIDFDPASVAPQDFYRLLTATVVPRPIAWVSTVTADGTPNLAPHSFFTISSVAPPVVQFTSVGRKDSLRNAEATGQFVVNFASEPLFDAVNGTATDFPHGVSEFEQAGLATEPSLRVKPPRVAQSPVALECELHSTLGIGNSTVVFGRVVHAVVSEEVMVDGHPEITRLLPLARLGKDEWSTLGQVRELARVPYAEHGRG</sequence>
<evidence type="ECO:0000256" key="2">
    <source>
        <dbReference type="ARBA" id="ARBA00022630"/>
    </source>
</evidence>
<organism evidence="6 7">
    <name type="scientific">Streptomyces xanthochromogenes</name>
    <dbReference type="NCBI Taxonomy" id="67384"/>
    <lineage>
        <taxon>Bacteria</taxon>
        <taxon>Bacillati</taxon>
        <taxon>Actinomycetota</taxon>
        <taxon>Actinomycetes</taxon>
        <taxon>Kitasatosporales</taxon>
        <taxon>Streptomycetaceae</taxon>
        <taxon>Streptomyces</taxon>
    </lineage>
</organism>
<dbReference type="SUPFAM" id="SSF50475">
    <property type="entry name" value="FMN-binding split barrel"/>
    <property type="match status" value="1"/>
</dbReference>
<comment type="caution">
    <text evidence="6">The sequence shown here is derived from an EMBL/GenBank/DDBJ whole genome shotgun (WGS) entry which is preliminary data.</text>
</comment>
<dbReference type="PANTHER" id="PTHR33798:SF5">
    <property type="entry name" value="FLAVIN REDUCTASE LIKE DOMAIN-CONTAINING PROTEIN"/>
    <property type="match status" value="1"/>
</dbReference>
<dbReference type="PANTHER" id="PTHR33798">
    <property type="entry name" value="FLAVOPROTEIN OXYGENASE"/>
    <property type="match status" value="1"/>
</dbReference>
<evidence type="ECO:0000313" key="6">
    <source>
        <dbReference type="EMBL" id="GGY38057.1"/>
    </source>
</evidence>
<gene>
    <name evidence="6" type="ORF">GCM10010326_35090</name>
</gene>